<evidence type="ECO:0000256" key="2">
    <source>
        <dbReference type="ARBA" id="ARBA00005384"/>
    </source>
</evidence>
<keyword evidence="10" id="KW-1185">Reference proteome</keyword>
<feature type="domain" description="HTH gntR-type" evidence="8">
    <location>
        <begin position="14"/>
        <end position="82"/>
    </location>
</feature>
<dbReference type="SUPFAM" id="SSF53383">
    <property type="entry name" value="PLP-dependent transferases"/>
    <property type="match status" value="1"/>
</dbReference>
<evidence type="ECO:0000313" key="10">
    <source>
        <dbReference type="Proteomes" id="UP000741863"/>
    </source>
</evidence>
<dbReference type="InterPro" id="IPR015424">
    <property type="entry name" value="PyrdxlP-dep_Trfase"/>
</dbReference>
<dbReference type="Gene3D" id="1.10.10.10">
    <property type="entry name" value="Winged helix-like DNA-binding domain superfamily/Winged helix DNA-binding domain"/>
    <property type="match status" value="1"/>
</dbReference>
<dbReference type="InterPro" id="IPR051446">
    <property type="entry name" value="HTH_trans_reg/aminotransferase"/>
</dbReference>
<dbReference type="SUPFAM" id="SSF46785">
    <property type="entry name" value="Winged helix' DNA-binding domain"/>
    <property type="match status" value="1"/>
</dbReference>
<keyword evidence="7" id="KW-0804">Transcription</keyword>
<sequence>MEILWCSLDRGSETPLYEQLYSHIKKEIVSGALMYGTKLPSKRKLSDYLKISQNTVESTYEQLVAEGYVEVVARKGFFVQAYENLEYVDIEKDVGSIEPLIDEKIRYDFHPTRIDPYHFPIDRWRKHMKDTLDHDHLHLFLLGHHQGELAFREEIAHYLRHSRGVTCEPSQIVVGAGIEVLMQQLFQLIGRSKTYGVEDPGYQLMRNLLTNSANQYVPLTVDEEGIVVDSILDSSIDVICTTPSHHFPYGTVLSINRRKRLLQWANEKRDRYILEDDYDSEFRYSGKTIPSLQSMDHFGKVIYLGTFSKSLIPSARISYMVLPNDLLKHYKEVFSFYHSTVSRIDQVVLTEFMKQGDFAKHLNRMRKIYRRKLDIVLQELKPYEDNLAIIGERSGLHVVLIIMNGMTETELVEAALSHQLLVYPLSRYTVSSEPSNPPRIVLGFAGIPEDELKEALQTLLLAWNYEYKKEADSL</sequence>
<keyword evidence="6" id="KW-0238">DNA-binding</keyword>
<dbReference type="Pfam" id="PF00392">
    <property type="entry name" value="GntR"/>
    <property type="match status" value="1"/>
</dbReference>
<dbReference type="Gene3D" id="3.40.640.10">
    <property type="entry name" value="Type I PLP-dependent aspartate aminotransferase-like (Major domain)"/>
    <property type="match status" value="1"/>
</dbReference>
<dbReference type="InterPro" id="IPR000524">
    <property type="entry name" value="Tscrpt_reg_HTH_GntR"/>
</dbReference>
<dbReference type="Proteomes" id="UP000741863">
    <property type="component" value="Unassembled WGS sequence"/>
</dbReference>
<keyword evidence="3 9" id="KW-0032">Aminotransferase</keyword>
<evidence type="ECO:0000256" key="1">
    <source>
        <dbReference type="ARBA" id="ARBA00001933"/>
    </source>
</evidence>
<dbReference type="InterPro" id="IPR036390">
    <property type="entry name" value="WH_DNA-bd_sf"/>
</dbReference>
<evidence type="ECO:0000259" key="8">
    <source>
        <dbReference type="PROSITE" id="PS50949"/>
    </source>
</evidence>
<dbReference type="CDD" id="cd07377">
    <property type="entry name" value="WHTH_GntR"/>
    <property type="match status" value="1"/>
</dbReference>
<dbReference type="InterPro" id="IPR015421">
    <property type="entry name" value="PyrdxlP-dep_Trfase_major"/>
</dbReference>
<gene>
    <name evidence="9" type="ORF">JOD17_003479</name>
</gene>
<comment type="similarity">
    <text evidence="2">In the C-terminal section; belongs to the class-I pyridoxal-phosphate-dependent aminotransferase family.</text>
</comment>
<dbReference type="PROSITE" id="PS50949">
    <property type="entry name" value="HTH_GNTR"/>
    <property type="match status" value="1"/>
</dbReference>
<evidence type="ECO:0000256" key="5">
    <source>
        <dbReference type="ARBA" id="ARBA00023015"/>
    </source>
</evidence>
<dbReference type="InterPro" id="IPR004839">
    <property type="entry name" value="Aminotransferase_I/II_large"/>
</dbReference>
<dbReference type="PANTHER" id="PTHR46577">
    <property type="entry name" value="HTH-TYPE TRANSCRIPTIONAL REGULATORY PROTEIN GABR"/>
    <property type="match status" value="1"/>
</dbReference>
<evidence type="ECO:0000313" key="9">
    <source>
        <dbReference type="EMBL" id="MBM7634373.1"/>
    </source>
</evidence>
<dbReference type="GO" id="GO:0008483">
    <property type="term" value="F:transaminase activity"/>
    <property type="evidence" value="ECO:0007669"/>
    <property type="project" value="UniProtKB-KW"/>
</dbReference>
<reference evidence="9 10" key="1">
    <citation type="submission" date="2021-01" db="EMBL/GenBank/DDBJ databases">
        <title>Genomic Encyclopedia of Type Strains, Phase IV (KMG-IV): sequencing the most valuable type-strain genomes for metagenomic binning, comparative biology and taxonomic classification.</title>
        <authorList>
            <person name="Goeker M."/>
        </authorList>
    </citation>
    <scope>NUCLEOTIDE SEQUENCE [LARGE SCALE GENOMIC DNA]</scope>
    <source>
        <strain evidence="9 10">DSM 25540</strain>
    </source>
</reference>
<dbReference type="EMBL" id="JAFBEC010000012">
    <property type="protein sequence ID" value="MBM7634373.1"/>
    <property type="molecule type" value="Genomic_DNA"/>
</dbReference>
<evidence type="ECO:0000256" key="6">
    <source>
        <dbReference type="ARBA" id="ARBA00023125"/>
    </source>
</evidence>
<dbReference type="InterPro" id="IPR036388">
    <property type="entry name" value="WH-like_DNA-bd_sf"/>
</dbReference>
<keyword evidence="5" id="KW-0805">Transcription regulation</keyword>
<dbReference type="SMART" id="SM00345">
    <property type="entry name" value="HTH_GNTR"/>
    <property type="match status" value="1"/>
</dbReference>
<keyword evidence="4" id="KW-0663">Pyridoxal phosphate</keyword>
<dbReference type="RefSeq" id="WP_204699139.1">
    <property type="nucleotide sequence ID" value="NZ_JAFBEC010000012.1"/>
</dbReference>
<keyword evidence="3 9" id="KW-0808">Transferase</keyword>
<protein>
    <submittedName>
        <fullName evidence="9">GntR family transcriptional regulator/MocR family aminotransferase</fullName>
    </submittedName>
</protein>
<name>A0ABS2PG28_9BACL</name>
<comment type="caution">
    <text evidence="9">The sequence shown here is derived from an EMBL/GenBank/DDBJ whole genome shotgun (WGS) entry which is preliminary data.</text>
</comment>
<evidence type="ECO:0000256" key="3">
    <source>
        <dbReference type="ARBA" id="ARBA00022576"/>
    </source>
</evidence>
<organism evidence="9 10">
    <name type="scientific">Geomicrobium sediminis</name>
    <dbReference type="NCBI Taxonomy" id="1347788"/>
    <lineage>
        <taxon>Bacteria</taxon>
        <taxon>Bacillati</taxon>
        <taxon>Bacillota</taxon>
        <taxon>Bacilli</taxon>
        <taxon>Bacillales</taxon>
        <taxon>Geomicrobium</taxon>
    </lineage>
</organism>
<dbReference type="PANTHER" id="PTHR46577:SF1">
    <property type="entry name" value="HTH-TYPE TRANSCRIPTIONAL REGULATORY PROTEIN GABR"/>
    <property type="match status" value="1"/>
</dbReference>
<dbReference type="Pfam" id="PF00155">
    <property type="entry name" value="Aminotran_1_2"/>
    <property type="match status" value="1"/>
</dbReference>
<dbReference type="CDD" id="cd00609">
    <property type="entry name" value="AAT_like"/>
    <property type="match status" value="1"/>
</dbReference>
<evidence type="ECO:0000256" key="4">
    <source>
        <dbReference type="ARBA" id="ARBA00022898"/>
    </source>
</evidence>
<proteinExistence type="inferred from homology"/>
<evidence type="ECO:0000256" key="7">
    <source>
        <dbReference type="ARBA" id="ARBA00023163"/>
    </source>
</evidence>
<accession>A0ABS2PG28</accession>
<comment type="cofactor">
    <cofactor evidence="1">
        <name>pyridoxal 5'-phosphate</name>
        <dbReference type="ChEBI" id="CHEBI:597326"/>
    </cofactor>
</comment>